<dbReference type="EMBL" id="KI679615">
    <property type="protein sequence ID" value="ETL93356.1"/>
    <property type="molecule type" value="Genomic_DNA"/>
</dbReference>
<gene>
    <name evidence="4" type="ORF">L917_08472</name>
    <name evidence="3" type="ORF">L917_18661</name>
</gene>
<dbReference type="Proteomes" id="UP000054423">
    <property type="component" value="Unassembled WGS sequence"/>
</dbReference>
<dbReference type="Gene3D" id="2.40.50.40">
    <property type="match status" value="1"/>
</dbReference>
<evidence type="ECO:0000259" key="2">
    <source>
        <dbReference type="PROSITE" id="PS50013"/>
    </source>
</evidence>
<dbReference type="AlphaFoldDB" id="W2K6S5"/>
<proteinExistence type="predicted"/>
<dbReference type="SUPFAM" id="SSF54160">
    <property type="entry name" value="Chromo domain-like"/>
    <property type="match status" value="1"/>
</dbReference>
<dbReference type="VEuPathDB" id="FungiDB:PPTG_06283"/>
<dbReference type="InterPro" id="IPR000953">
    <property type="entry name" value="Chromo/chromo_shadow_dom"/>
</dbReference>
<dbReference type="PROSITE" id="PS50013">
    <property type="entry name" value="CHROMO_2"/>
    <property type="match status" value="1"/>
</dbReference>
<reference evidence="3" key="1">
    <citation type="submission" date="2013-11" db="EMBL/GenBank/DDBJ databases">
        <title>The Genome Sequence of Phytophthora parasitica CHvinca01.</title>
        <authorList>
            <consortium name="The Broad Institute Genomics Platform"/>
            <person name="Russ C."/>
            <person name="Tyler B."/>
            <person name="Panabieres F."/>
            <person name="Shan W."/>
            <person name="Tripathy S."/>
            <person name="Grunwald N."/>
            <person name="Machado M."/>
            <person name="Johnson C.S."/>
            <person name="Arredondo F."/>
            <person name="Hong C."/>
            <person name="Coffey M."/>
            <person name="Young S.K."/>
            <person name="Zeng Q."/>
            <person name="Gargeya S."/>
            <person name="Fitzgerald M."/>
            <person name="Abouelleil A."/>
            <person name="Alvarado L."/>
            <person name="Chapman S.B."/>
            <person name="Gainer-Dewar J."/>
            <person name="Goldberg J."/>
            <person name="Griggs A."/>
            <person name="Gujja S."/>
            <person name="Hansen M."/>
            <person name="Howarth C."/>
            <person name="Imamovic A."/>
            <person name="Ireland A."/>
            <person name="Larimer J."/>
            <person name="McCowan C."/>
            <person name="Murphy C."/>
            <person name="Pearson M."/>
            <person name="Poon T.W."/>
            <person name="Priest M."/>
            <person name="Roberts A."/>
            <person name="Saif S."/>
            <person name="Shea T."/>
            <person name="Sykes S."/>
            <person name="Wortman J."/>
            <person name="Nusbaum C."/>
            <person name="Birren B."/>
        </authorList>
    </citation>
    <scope>NUCLEOTIDE SEQUENCE [LARGE SCALE GENOMIC DNA]</scope>
    <source>
        <strain evidence="3">CHvinca01</strain>
    </source>
</reference>
<dbReference type="InterPro" id="IPR016197">
    <property type="entry name" value="Chromo-like_dom_sf"/>
</dbReference>
<sequence>MGGGLLEERVQGGLFGANQARRGRGGELYEVERLYAKRWVNMKTYYLVQWVGYRELTWEPSRNIPCAYAFRSSENRSTSCGCINRQEVDDRAAGTKTPPDAVSGSRT</sequence>
<feature type="domain" description="Chromo" evidence="2">
    <location>
        <begin position="29"/>
        <end position="66"/>
    </location>
</feature>
<dbReference type="CDD" id="cd00024">
    <property type="entry name" value="CD_CSD"/>
    <property type="match status" value="1"/>
</dbReference>
<dbReference type="Pfam" id="PF00385">
    <property type="entry name" value="Chromo"/>
    <property type="match status" value="1"/>
</dbReference>
<dbReference type="InterPro" id="IPR023780">
    <property type="entry name" value="Chromo_domain"/>
</dbReference>
<accession>W2K6S5</accession>
<protein>
    <recommendedName>
        <fullName evidence="2">Chromo domain-containing protein</fullName>
    </recommendedName>
</protein>
<feature type="region of interest" description="Disordered" evidence="1">
    <location>
        <begin position="87"/>
        <end position="107"/>
    </location>
</feature>
<name>W2K6S5_PHYNI</name>
<evidence type="ECO:0000313" key="4">
    <source>
        <dbReference type="EMBL" id="ETL93356.1"/>
    </source>
</evidence>
<dbReference type="EMBL" id="KI682603">
    <property type="protein sequence ID" value="ETL80891.1"/>
    <property type="molecule type" value="Genomic_DNA"/>
</dbReference>
<organism evidence="3">
    <name type="scientific">Phytophthora nicotianae</name>
    <name type="common">Potato buckeye rot agent</name>
    <name type="synonym">Phytophthora parasitica</name>
    <dbReference type="NCBI Taxonomy" id="4792"/>
    <lineage>
        <taxon>Eukaryota</taxon>
        <taxon>Sar</taxon>
        <taxon>Stramenopiles</taxon>
        <taxon>Oomycota</taxon>
        <taxon>Peronosporomycetes</taxon>
        <taxon>Peronosporales</taxon>
        <taxon>Peronosporaceae</taxon>
        <taxon>Phytophthora</taxon>
    </lineage>
</organism>
<evidence type="ECO:0000313" key="3">
    <source>
        <dbReference type="EMBL" id="ETL80891.1"/>
    </source>
</evidence>
<evidence type="ECO:0000256" key="1">
    <source>
        <dbReference type="SAM" id="MobiDB-lite"/>
    </source>
</evidence>